<proteinExistence type="predicted"/>
<dbReference type="Proteomes" id="UP000321224">
    <property type="component" value="Unassembled WGS sequence"/>
</dbReference>
<sequence length="99" mass="10854">MAPFFHSLAIWEGFPGDGGLSRIQAIYEVIETTATGEQDRFIRESSSSQRRDETTGIAGDFQCFTNEAATVANEALRHENFLSVTEHVTPGVANDFTAL</sequence>
<evidence type="ECO:0000313" key="2">
    <source>
        <dbReference type="Proteomes" id="UP000321224"/>
    </source>
</evidence>
<organism evidence="1 2">
    <name type="scientific">Myxococcus virescens</name>
    <dbReference type="NCBI Taxonomy" id="83456"/>
    <lineage>
        <taxon>Bacteria</taxon>
        <taxon>Pseudomonadati</taxon>
        <taxon>Myxococcota</taxon>
        <taxon>Myxococcia</taxon>
        <taxon>Myxococcales</taxon>
        <taxon>Cystobacterineae</taxon>
        <taxon>Myxococcaceae</taxon>
        <taxon>Myxococcus</taxon>
    </lineage>
</organism>
<reference evidence="1 2" key="1">
    <citation type="submission" date="2019-07" db="EMBL/GenBank/DDBJ databases">
        <title>Whole genome shotgun sequence of Myxococcus virescens NBRC 100334.</title>
        <authorList>
            <person name="Hosoyama A."/>
            <person name="Uohara A."/>
            <person name="Ohji S."/>
            <person name="Ichikawa N."/>
        </authorList>
    </citation>
    <scope>NUCLEOTIDE SEQUENCE [LARGE SCALE GENOMIC DNA]</scope>
    <source>
        <strain evidence="1 2">NBRC 100334</strain>
    </source>
</reference>
<dbReference type="EMBL" id="BJVY01000025">
    <property type="protein sequence ID" value="GEL72552.1"/>
    <property type="molecule type" value="Genomic_DNA"/>
</dbReference>
<comment type="caution">
    <text evidence="1">The sequence shown here is derived from an EMBL/GenBank/DDBJ whole genome shotgun (WGS) entry which is preliminary data.</text>
</comment>
<gene>
    <name evidence="1" type="ORF">MVI01_43360</name>
</gene>
<accession>A0A511HG65</accession>
<protein>
    <submittedName>
        <fullName evidence="1">Uncharacterized protein</fullName>
    </submittedName>
</protein>
<name>A0A511HG65_9BACT</name>
<evidence type="ECO:0000313" key="1">
    <source>
        <dbReference type="EMBL" id="GEL72552.1"/>
    </source>
</evidence>
<dbReference type="AlphaFoldDB" id="A0A511HG65"/>